<dbReference type="InterPro" id="IPR000626">
    <property type="entry name" value="Ubiquitin-like_dom"/>
</dbReference>
<organism evidence="3 4">
    <name type="scientific">Ascochyta lentis</name>
    <dbReference type="NCBI Taxonomy" id="205686"/>
    <lineage>
        <taxon>Eukaryota</taxon>
        <taxon>Fungi</taxon>
        <taxon>Dikarya</taxon>
        <taxon>Ascomycota</taxon>
        <taxon>Pezizomycotina</taxon>
        <taxon>Dothideomycetes</taxon>
        <taxon>Pleosporomycetidae</taxon>
        <taxon>Pleosporales</taxon>
        <taxon>Pleosporineae</taxon>
        <taxon>Didymellaceae</taxon>
        <taxon>Ascochyta</taxon>
    </lineage>
</organism>
<dbReference type="OrthoDB" id="3365399at2759"/>
<dbReference type="Gene3D" id="3.10.20.90">
    <property type="entry name" value="Phosphatidylinositol 3-kinase Catalytic Subunit, Chain A, domain 1"/>
    <property type="match status" value="1"/>
</dbReference>
<feature type="compositionally biased region" description="Basic and acidic residues" evidence="1">
    <location>
        <begin position="26"/>
        <end position="80"/>
    </location>
</feature>
<dbReference type="EMBL" id="RZGK01000018">
    <property type="protein sequence ID" value="KAF9692349.1"/>
    <property type="molecule type" value="Genomic_DNA"/>
</dbReference>
<evidence type="ECO:0000313" key="3">
    <source>
        <dbReference type="EMBL" id="KAF9692349.1"/>
    </source>
</evidence>
<keyword evidence="4" id="KW-1185">Reference proteome</keyword>
<evidence type="ECO:0000313" key="4">
    <source>
        <dbReference type="Proteomes" id="UP000651452"/>
    </source>
</evidence>
<reference evidence="3" key="2">
    <citation type="submission" date="2020-09" db="EMBL/GenBank/DDBJ databases">
        <title>Reference genome assembly for Australian Ascochyta lentis isolate Al4.</title>
        <authorList>
            <person name="Lee R.C."/>
            <person name="Farfan-Caceres L.M."/>
            <person name="Debler J.W."/>
            <person name="Williams A.H."/>
            <person name="Henares B.M."/>
        </authorList>
    </citation>
    <scope>NUCLEOTIDE SEQUENCE</scope>
    <source>
        <strain evidence="3">Al4</strain>
    </source>
</reference>
<dbReference type="Proteomes" id="UP000651452">
    <property type="component" value="Unassembled WGS sequence"/>
</dbReference>
<dbReference type="PANTHER" id="PTHR10562">
    <property type="entry name" value="SMALL UBIQUITIN-RELATED MODIFIER"/>
    <property type="match status" value="1"/>
</dbReference>
<protein>
    <recommendedName>
        <fullName evidence="2">Ubiquitin-like domain-containing protein</fullName>
    </recommendedName>
</protein>
<reference evidence="3" key="1">
    <citation type="submission" date="2018-12" db="EMBL/GenBank/DDBJ databases">
        <authorList>
            <person name="Syme R.A."/>
            <person name="Farfan-Caceres L."/>
            <person name="Lichtenzveig J."/>
        </authorList>
    </citation>
    <scope>NUCLEOTIDE SEQUENCE</scope>
    <source>
        <strain evidence="3">Al4</strain>
    </source>
</reference>
<dbReference type="InterPro" id="IPR022617">
    <property type="entry name" value="Rad60/SUMO-like_dom"/>
</dbReference>
<dbReference type="AlphaFoldDB" id="A0A8H7MDQ7"/>
<evidence type="ECO:0000259" key="2">
    <source>
        <dbReference type="PROSITE" id="PS50053"/>
    </source>
</evidence>
<feature type="region of interest" description="Disordered" evidence="1">
    <location>
        <begin position="21"/>
        <end position="204"/>
    </location>
</feature>
<evidence type="ECO:0000256" key="1">
    <source>
        <dbReference type="SAM" id="MobiDB-lite"/>
    </source>
</evidence>
<dbReference type="CDD" id="cd17080">
    <property type="entry name" value="Ubl_SLD2_Esc2_like"/>
    <property type="match status" value="1"/>
</dbReference>
<sequence length="453" mass="50521">MTEATSGAPAPKKRSLFKRAAWQDAATKEGEDIFSHSNEFKDIVAEENRRKEEDKRKQAEAKRKAEEDQRREQAGTEEKKGKRRRVSIDYDEPLLPQIGSGDSGRITRSDVKGRSRTPISPTASALPPNSLAARYNTLTRSTSSRDSKPQPVVVDLGDSDDEGDGSDHKSKSFGENWDNTPHGVDSKHDIAVRTSKDSSVDDDGLEEVQDPEIAAIEARARARAAAKRAAAASGSKAPVAQLFIASDMPDTAPLMVKVRIDSTIEKPREAWCARQHFTPEMTRNVFFTWRGTRLYDSTTIKRLGIKVDDHGNVSIEGDESNIYDETNLPKVHVEAWTDETFAQHKRELAAEAEAVRKAAEASPIIEEREPTPEPTPAAQRYRLYLKAKGMEDVKVQVKPDTTFEKLAEAFRTKRNISKTQPVTLMFDGERLSPMDTVQDTELEDMDAVDVMLK</sequence>
<dbReference type="Pfam" id="PF11976">
    <property type="entry name" value="Rad60-SLD"/>
    <property type="match status" value="1"/>
</dbReference>
<accession>A0A8H7MDQ7</accession>
<dbReference type="InterPro" id="IPR029071">
    <property type="entry name" value="Ubiquitin-like_domsf"/>
</dbReference>
<gene>
    <name evidence="3" type="ORF">EKO04_009534</name>
</gene>
<feature type="compositionally biased region" description="Basic and acidic residues" evidence="1">
    <location>
        <begin position="184"/>
        <end position="199"/>
    </location>
</feature>
<dbReference type="SUPFAM" id="SSF54236">
    <property type="entry name" value="Ubiquitin-like"/>
    <property type="match status" value="1"/>
</dbReference>
<name>A0A8H7MDQ7_9PLEO</name>
<dbReference type="PROSITE" id="PS50053">
    <property type="entry name" value="UBIQUITIN_2"/>
    <property type="match status" value="1"/>
</dbReference>
<proteinExistence type="predicted"/>
<comment type="caution">
    <text evidence="3">The sequence shown here is derived from an EMBL/GenBank/DDBJ whole genome shotgun (WGS) entry which is preliminary data.</text>
</comment>
<feature type="domain" description="Ubiquitin-like" evidence="2">
    <location>
        <begin position="381"/>
        <end position="453"/>
    </location>
</feature>